<comment type="caution">
    <text evidence="2">The sequence shown here is derived from an EMBL/GenBank/DDBJ whole genome shotgun (WGS) entry which is preliminary data.</text>
</comment>
<dbReference type="EMBL" id="JAKIJS010000001">
    <property type="protein sequence ID" value="MCF6136223.1"/>
    <property type="molecule type" value="Genomic_DNA"/>
</dbReference>
<accession>A0ABS9GXL8</accession>
<feature type="transmembrane region" description="Helical" evidence="1">
    <location>
        <begin position="85"/>
        <end position="104"/>
    </location>
</feature>
<keyword evidence="1" id="KW-0812">Transmembrane</keyword>
<protein>
    <submittedName>
        <fullName evidence="2">Uncharacterized protein</fullName>
    </submittedName>
</protein>
<keyword evidence="1" id="KW-0472">Membrane</keyword>
<proteinExistence type="predicted"/>
<reference evidence="2 3" key="1">
    <citation type="submission" date="2022-01" db="EMBL/GenBank/DDBJ databases">
        <title>Alkalihalobacillus sp. EGI L200015, a novel bacterium isolated from a salt lake sediment.</title>
        <authorList>
            <person name="Gao L."/>
            <person name="Fang B.-Z."/>
            <person name="Li W.-J."/>
        </authorList>
    </citation>
    <scope>NUCLEOTIDE SEQUENCE [LARGE SCALE GENOMIC DNA]</scope>
    <source>
        <strain evidence="2 3">KCTC 12718</strain>
    </source>
</reference>
<gene>
    <name evidence="2" type="ORF">L2716_00685</name>
</gene>
<keyword evidence="3" id="KW-1185">Reference proteome</keyword>
<dbReference type="Proteomes" id="UP001649381">
    <property type="component" value="Unassembled WGS sequence"/>
</dbReference>
<dbReference type="RefSeq" id="WP_236330534.1">
    <property type="nucleotide sequence ID" value="NZ_JAKIJS010000001.1"/>
</dbReference>
<organism evidence="2 3">
    <name type="scientific">Pseudalkalibacillus berkeleyi</name>
    <dbReference type="NCBI Taxonomy" id="1069813"/>
    <lineage>
        <taxon>Bacteria</taxon>
        <taxon>Bacillati</taxon>
        <taxon>Bacillota</taxon>
        <taxon>Bacilli</taxon>
        <taxon>Bacillales</taxon>
        <taxon>Fictibacillaceae</taxon>
        <taxon>Pseudalkalibacillus</taxon>
    </lineage>
</organism>
<evidence type="ECO:0000256" key="1">
    <source>
        <dbReference type="SAM" id="Phobius"/>
    </source>
</evidence>
<evidence type="ECO:0000313" key="2">
    <source>
        <dbReference type="EMBL" id="MCF6136223.1"/>
    </source>
</evidence>
<name>A0ABS9GXL8_9BACL</name>
<sequence>MSDNKRPPKDVRHGSSSKEKEMYDMCKSYKMYHVLIETKDGEQFDAIVMDVKKDQVELLVPEMMEPESYSRIGEPNERQPRYRRFGGLLLPLAGIAALSLIPYYRPYPYYGYPYPYPYY</sequence>
<evidence type="ECO:0000313" key="3">
    <source>
        <dbReference type="Proteomes" id="UP001649381"/>
    </source>
</evidence>
<keyword evidence="1" id="KW-1133">Transmembrane helix</keyword>